<keyword evidence="1" id="KW-0812">Transmembrane</keyword>
<keyword evidence="3" id="KW-1185">Reference proteome</keyword>
<feature type="transmembrane region" description="Helical" evidence="1">
    <location>
        <begin position="95"/>
        <end position="116"/>
    </location>
</feature>
<protein>
    <submittedName>
        <fullName evidence="2">DMT family transporter</fullName>
    </submittedName>
</protein>
<gene>
    <name evidence="2" type="ORF">KHM83_10200</name>
</gene>
<dbReference type="Proteomes" id="UP000746471">
    <property type="component" value="Unassembled WGS sequence"/>
</dbReference>
<evidence type="ECO:0000313" key="2">
    <source>
        <dbReference type="EMBL" id="MBS7527052.1"/>
    </source>
</evidence>
<keyword evidence="1" id="KW-0472">Membrane</keyword>
<evidence type="ECO:0000313" key="3">
    <source>
        <dbReference type="Proteomes" id="UP000746471"/>
    </source>
</evidence>
<accession>A0ABS5PQ50</accession>
<evidence type="ECO:0000256" key="1">
    <source>
        <dbReference type="SAM" id="Phobius"/>
    </source>
</evidence>
<comment type="caution">
    <text evidence="2">The sequence shown here is derived from an EMBL/GenBank/DDBJ whole genome shotgun (WGS) entry which is preliminary data.</text>
</comment>
<sequence>MYLLLAFLMGVLIVVTPIANGNNAQKIGNLGASFYNYLFATLTAGITYLLVSLLSGNGTALAIQSPLTLTNGLIGGALGCAVLFLLNHIAPKIKAFHIVLLPFLGQMSMGMVLDYYTAGIFDVKRIFGLCLIAAGLLLQHRKDTGCAS</sequence>
<proteinExistence type="predicted"/>
<name>A0ABS5PQ50_9FIRM</name>
<dbReference type="Pfam" id="PF04657">
    <property type="entry name" value="DMT_YdcZ"/>
    <property type="match status" value="1"/>
</dbReference>
<organism evidence="2 3">
    <name type="scientific">Fusibacter paucivorans</name>
    <dbReference type="NCBI Taxonomy" id="76009"/>
    <lineage>
        <taxon>Bacteria</taxon>
        <taxon>Bacillati</taxon>
        <taxon>Bacillota</taxon>
        <taxon>Clostridia</taxon>
        <taxon>Eubacteriales</taxon>
        <taxon>Eubacteriales Family XII. Incertae Sedis</taxon>
        <taxon>Fusibacter</taxon>
    </lineage>
</organism>
<dbReference type="EMBL" id="JAHBCL010000016">
    <property type="protein sequence ID" value="MBS7527052.1"/>
    <property type="molecule type" value="Genomic_DNA"/>
</dbReference>
<dbReference type="InterPro" id="IPR006750">
    <property type="entry name" value="YdcZ"/>
</dbReference>
<reference evidence="2 3" key="1">
    <citation type="submission" date="2021-05" db="EMBL/GenBank/DDBJ databases">
        <title>Fusibacter ferrireducens sp. nov., an anaerobic, sulfur- and Fe-reducing bacterium isolated from the mangrove sediment.</title>
        <authorList>
            <person name="Qiu D."/>
        </authorList>
    </citation>
    <scope>NUCLEOTIDE SEQUENCE [LARGE SCALE GENOMIC DNA]</scope>
    <source>
        <strain evidence="2 3">DSM 12116</strain>
    </source>
</reference>
<feature type="transmembrane region" description="Helical" evidence="1">
    <location>
        <begin position="34"/>
        <end position="55"/>
    </location>
</feature>
<dbReference type="RefSeq" id="WP_213236915.1">
    <property type="nucleotide sequence ID" value="NZ_JAHBCL010000016.1"/>
</dbReference>
<keyword evidence="1" id="KW-1133">Transmembrane helix</keyword>
<feature type="transmembrane region" description="Helical" evidence="1">
    <location>
        <begin position="67"/>
        <end position="89"/>
    </location>
</feature>